<dbReference type="Pfam" id="PF08448">
    <property type="entry name" value="PAS_4"/>
    <property type="match status" value="1"/>
</dbReference>
<feature type="domain" description="PAS" evidence="1">
    <location>
        <begin position="9"/>
        <end position="62"/>
    </location>
</feature>
<dbReference type="InterPro" id="IPR035965">
    <property type="entry name" value="PAS-like_dom_sf"/>
</dbReference>
<feature type="domain" description="PAC" evidence="2">
    <location>
        <begin position="84"/>
        <end position="140"/>
    </location>
</feature>
<dbReference type="AlphaFoldDB" id="A0A1I5G638"/>
<dbReference type="InterPro" id="IPR000700">
    <property type="entry name" value="PAS-assoc_C"/>
</dbReference>
<dbReference type="NCBIfam" id="TIGR00229">
    <property type="entry name" value="sensory_box"/>
    <property type="match status" value="1"/>
</dbReference>
<sequence>MFVDPTLTSANLIARSILSGPDAIVAADRSGTITYWNPGAQRIFGFSAEEATGRSLDLIIPERLRDAHWAGWQKVMDTGRSHYHDDDLLAVPALHRDGSTISVEFSISPLLDDDGGGLVGIAATLRDVTTKFQETRALRREVRELRRRLEEPAPDSPTTATSP</sequence>
<dbReference type="InterPro" id="IPR000014">
    <property type="entry name" value="PAS"/>
</dbReference>
<dbReference type="Gene3D" id="3.30.450.20">
    <property type="entry name" value="PAS domain"/>
    <property type="match status" value="1"/>
</dbReference>
<gene>
    <name evidence="3" type="ORF">SAMN05216207_104325</name>
</gene>
<dbReference type="InterPro" id="IPR013656">
    <property type="entry name" value="PAS_4"/>
</dbReference>
<evidence type="ECO:0000259" key="1">
    <source>
        <dbReference type="PROSITE" id="PS50112"/>
    </source>
</evidence>
<evidence type="ECO:0000259" key="2">
    <source>
        <dbReference type="PROSITE" id="PS50113"/>
    </source>
</evidence>
<organism evidence="3 4">
    <name type="scientific">Pseudonocardia ammonioxydans</name>
    <dbReference type="NCBI Taxonomy" id="260086"/>
    <lineage>
        <taxon>Bacteria</taxon>
        <taxon>Bacillati</taxon>
        <taxon>Actinomycetota</taxon>
        <taxon>Actinomycetes</taxon>
        <taxon>Pseudonocardiales</taxon>
        <taxon>Pseudonocardiaceae</taxon>
        <taxon>Pseudonocardia</taxon>
    </lineage>
</organism>
<dbReference type="Proteomes" id="UP000199614">
    <property type="component" value="Unassembled WGS sequence"/>
</dbReference>
<proteinExistence type="predicted"/>
<dbReference type="SUPFAM" id="SSF55785">
    <property type="entry name" value="PYP-like sensor domain (PAS domain)"/>
    <property type="match status" value="1"/>
</dbReference>
<dbReference type="PROSITE" id="PS50113">
    <property type="entry name" value="PAC"/>
    <property type="match status" value="1"/>
</dbReference>
<name>A0A1I5G638_PSUAM</name>
<dbReference type="CDD" id="cd00130">
    <property type="entry name" value="PAS"/>
    <property type="match status" value="1"/>
</dbReference>
<dbReference type="PROSITE" id="PS50112">
    <property type="entry name" value="PAS"/>
    <property type="match status" value="1"/>
</dbReference>
<dbReference type="STRING" id="260086.SAMN05216207_104325"/>
<dbReference type="SMART" id="SM00091">
    <property type="entry name" value="PAS"/>
    <property type="match status" value="1"/>
</dbReference>
<reference evidence="3 4" key="1">
    <citation type="submission" date="2016-10" db="EMBL/GenBank/DDBJ databases">
        <authorList>
            <person name="de Groot N.N."/>
        </authorList>
    </citation>
    <scope>NUCLEOTIDE SEQUENCE [LARGE SCALE GENOMIC DNA]</scope>
    <source>
        <strain evidence="3 4">CGMCC 4.1877</strain>
    </source>
</reference>
<evidence type="ECO:0000313" key="3">
    <source>
        <dbReference type="EMBL" id="SFO30991.1"/>
    </source>
</evidence>
<protein>
    <submittedName>
        <fullName evidence="3">Transcriptional regulator</fullName>
    </submittedName>
</protein>
<keyword evidence="4" id="KW-1185">Reference proteome</keyword>
<dbReference type="EMBL" id="FOUY01000043">
    <property type="protein sequence ID" value="SFO30991.1"/>
    <property type="molecule type" value="Genomic_DNA"/>
</dbReference>
<evidence type="ECO:0000313" key="4">
    <source>
        <dbReference type="Proteomes" id="UP000199614"/>
    </source>
</evidence>
<accession>A0A1I5G638</accession>